<dbReference type="Pfam" id="PF09848">
    <property type="entry name" value="SLFN-g3_helicase"/>
    <property type="match status" value="1"/>
</dbReference>
<feature type="domain" description="AAA+ ATPase" evidence="1">
    <location>
        <begin position="267"/>
        <end position="396"/>
    </location>
</feature>
<reference evidence="2 3" key="1">
    <citation type="submission" date="2024-09" db="EMBL/GenBank/DDBJ databases">
        <authorList>
            <person name="Sun Q."/>
            <person name="Mori K."/>
        </authorList>
    </citation>
    <scope>NUCLEOTIDE SEQUENCE [LARGE SCALE GENOMIC DNA]</scope>
    <source>
        <strain evidence="2 3">TBRC 3947</strain>
    </source>
</reference>
<proteinExistence type="predicted"/>
<dbReference type="InterPro" id="IPR018647">
    <property type="entry name" value="SLFN_3-like_DNA/RNA_helicase"/>
</dbReference>
<evidence type="ECO:0000313" key="3">
    <source>
        <dbReference type="Proteomes" id="UP001589867"/>
    </source>
</evidence>
<comment type="caution">
    <text evidence="2">The sequence shown here is derived from an EMBL/GenBank/DDBJ whole genome shotgun (WGS) entry which is preliminary data.</text>
</comment>
<name>A0ABV6MB37_9ACTN</name>
<dbReference type="InterPro" id="IPR003593">
    <property type="entry name" value="AAA+_ATPase"/>
</dbReference>
<dbReference type="Proteomes" id="UP001589867">
    <property type="component" value="Unassembled WGS sequence"/>
</dbReference>
<organism evidence="2 3">
    <name type="scientific">Phytohabitans kaempferiae</name>
    <dbReference type="NCBI Taxonomy" id="1620943"/>
    <lineage>
        <taxon>Bacteria</taxon>
        <taxon>Bacillati</taxon>
        <taxon>Actinomycetota</taxon>
        <taxon>Actinomycetes</taxon>
        <taxon>Micromonosporales</taxon>
        <taxon>Micromonosporaceae</taxon>
    </lineage>
</organism>
<protein>
    <submittedName>
        <fullName evidence="2">DUF2075 domain-containing protein</fullName>
    </submittedName>
</protein>
<gene>
    <name evidence="2" type="ORF">ACFFIA_28700</name>
</gene>
<dbReference type="Gene3D" id="3.40.50.300">
    <property type="entry name" value="P-loop containing nucleotide triphosphate hydrolases"/>
    <property type="match status" value="1"/>
</dbReference>
<dbReference type="EMBL" id="JBHLUH010000060">
    <property type="protein sequence ID" value="MFC0531633.1"/>
    <property type="molecule type" value="Genomic_DNA"/>
</dbReference>
<evidence type="ECO:0000259" key="1">
    <source>
        <dbReference type="SMART" id="SM00382"/>
    </source>
</evidence>
<accession>A0ABV6MB37</accession>
<dbReference type="SMART" id="SM00382">
    <property type="entry name" value="AAA"/>
    <property type="match status" value="1"/>
</dbReference>
<sequence>MGSRSLLRRTVGEILQTDSNLFVAELEQAFRLQLGTRPDASEIRSWHRSIPTITQALAAEGLQQVVVLVELRSPLTNSRMDLVLVGSHPADGRPSVVVVENKQWSKVEPVPASELVKVPGLPANWESQVHPANQVWAYCNTLTNYLPALENAHVYGIVNMHNASSEDLHQILPAVQGLDSDVCQNVRIFGDDQRDDMARFFRAVLSATDAASNADYLLKSPARPTRALMSAVSDSVLRRNVFTLLDDQRLAYDHVLRAVHESQANDHKEIILVIGGPGTGKSVIAIELLGALSRLNTSAVHATGSKSFTQTLRDQLGTTNRRAKQVFTYFNNYAHVKPNDIDVLIADEAHRIRQNSNTRFTPRDRRSDIAQVEELIRAARVPVFLLDENQIVRKGEVGSIDLIRQAAQARGIKVTEVHLRDQFRCGGCQEYVDWVEDLLGLTINGPQVWKPQDSFELWLAETPEAMEHHLKGKLDQGLQARIAAGYCWPWSDARPDGSLVNDIVIGDWRRPWNSRADRTLNGIPPADLWATHEGGFHQIGCVYTAQGLEYDYAGVILGPDLVWRSGAWTANAKASHDSKVKGAQNFDQLVRNTYKVLATRGMRGAVLYSVDPETRAMLAGLGIPKI</sequence>
<dbReference type="SUPFAM" id="SSF52540">
    <property type="entry name" value="P-loop containing nucleoside triphosphate hydrolases"/>
    <property type="match status" value="1"/>
</dbReference>
<dbReference type="InterPro" id="IPR027417">
    <property type="entry name" value="P-loop_NTPase"/>
</dbReference>
<keyword evidence="3" id="KW-1185">Reference proteome</keyword>
<evidence type="ECO:0000313" key="2">
    <source>
        <dbReference type="EMBL" id="MFC0531633.1"/>
    </source>
</evidence>